<organism evidence="11 12">
    <name type="scientific">Sporomusa silvacetica DSM 10669</name>
    <dbReference type="NCBI Taxonomy" id="1123289"/>
    <lineage>
        <taxon>Bacteria</taxon>
        <taxon>Bacillati</taxon>
        <taxon>Bacillota</taxon>
        <taxon>Negativicutes</taxon>
        <taxon>Selenomonadales</taxon>
        <taxon>Sporomusaceae</taxon>
        <taxon>Sporomusa</taxon>
    </lineage>
</organism>
<feature type="domain" description="TonB-dependent receptor-like beta-barrel" evidence="10">
    <location>
        <begin position="7"/>
        <end position="187"/>
    </location>
</feature>
<dbReference type="InterPro" id="IPR039426">
    <property type="entry name" value="TonB-dep_rcpt-like"/>
</dbReference>
<dbReference type="InterPro" id="IPR000531">
    <property type="entry name" value="Beta-barrel_TonB"/>
</dbReference>
<sequence>MTTKGGYMYGDYDYDSKSFYIQDTTNVNSKLTTSFGYRHNDIHDHIDIDGPLFNSNVPQKDLLQAGVDPYHLSSHETSNVPVFNFNYALNEKTALHGAVGKSYRFPNAKERSGVGGYYNGVLSTYLLPETAINREVGLSHSFNSKLGFDITLFNKDIDNMIKGQGAGYQHTQYENIPHVDMHGFEAEFH</sequence>
<keyword evidence="12" id="KW-1185">Reference proteome</keyword>
<evidence type="ECO:0000256" key="1">
    <source>
        <dbReference type="ARBA" id="ARBA00004571"/>
    </source>
</evidence>
<evidence type="ECO:0000256" key="3">
    <source>
        <dbReference type="ARBA" id="ARBA00022452"/>
    </source>
</evidence>
<reference evidence="11" key="1">
    <citation type="submission" date="2024-05" db="EMBL/GenBank/DDBJ databases">
        <title>Isolation and characterization of Sporomusa carbonis sp. nov., a carboxydotrophic hydrogenogen in the genus of Sporomusa isolated from a charcoal burning pile.</title>
        <authorList>
            <person name="Boeer T."/>
            <person name="Rosenbaum F."/>
            <person name="Eysell L."/>
            <person name="Mueller V."/>
            <person name="Daniel R."/>
            <person name="Poehlein A."/>
        </authorList>
    </citation>
    <scope>NUCLEOTIDE SEQUENCE [LARGE SCALE GENOMIC DNA]</scope>
    <source>
        <strain evidence="11">DSM 10669</strain>
    </source>
</reference>
<dbReference type="SUPFAM" id="SSF56935">
    <property type="entry name" value="Porins"/>
    <property type="match status" value="1"/>
</dbReference>
<keyword evidence="6" id="KW-0798">TonB box</keyword>
<dbReference type="Gene3D" id="2.40.170.20">
    <property type="entry name" value="TonB-dependent receptor, beta-barrel domain"/>
    <property type="match status" value="1"/>
</dbReference>
<evidence type="ECO:0000256" key="8">
    <source>
        <dbReference type="ARBA" id="ARBA00023170"/>
    </source>
</evidence>
<accession>A0ABZ3IQG3</accession>
<keyword evidence="8" id="KW-0675">Receptor</keyword>
<dbReference type="EMBL" id="CP155573">
    <property type="protein sequence ID" value="XFO67879.1"/>
    <property type="molecule type" value="Genomic_DNA"/>
</dbReference>
<evidence type="ECO:0000256" key="4">
    <source>
        <dbReference type="ARBA" id="ARBA00022692"/>
    </source>
</evidence>
<evidence type="ECO:0000256" key="5">
    <source>
        <dbReference type="ARBA" id="ARBA00022729"/>
    </source>
</evidence>
<keyword evidence="9" id="KW-0998">Cell outer membrane</keyword>
<dbReference type="PANTHER" id="PTHR30069:SF29">
    <property type="entry name" value="HEMOGLOBIN AND HEMOGLOBIN-HAPTOGLOBIN-BINDING PROTEIN 1-RELATED"/>
    <property type="match status" value="1"/>
</dbReference>
<name>A0ABZ3IQG3_9FIRM</name>
<dbReference type="Proteomes" id="UP000216752">
    <property type="component" value="Chromosome"/>
</dbReference>
<gene>
    <name evidence="11" type="ORF">SPSIL_040980</name>
</gene>
<evidence type="ECO:0000259" key="10">
    <source>
        <dbReference type="Pfam" id="PF00593"/>
    </source>
</evidence>
<evidence type="ECO:0000256" key="2">
    <source>
        <dbReference type="ARBA" id="ARBA00022448"/>
    </source>
</evidence>
<dbReference type="Pfam" id="PF00593">
    <property type="entry name" value="TonB_dep_Rec_b-barrel"/>
    <property type="match status" value="1"/>
</dbReference>
<evidence type="ECO:0000256" key="6">
    <source>
        <dbReference type="ARBA" id="ARBA00023077"/>
    </source>
</evidence>
<keyword evidence="7" id="KW-0472">Membrane</keyword>
<proteinExistence type="predicted"/>
<keyword evidence="2" id="KW-0813">Transport</keyword>
<evidence type="ECO:0000313" key="11">
    <source>
        <dbReference type="EMBL" id="XFO67879.1"/>
    </source>
</evidence>
<evidence type="ECO:0000256" key="9">
    <source>
        <dbReference type="ARBA" id="ARBA00023237"/>
    </source>
</evidence>
<dbReference type="PANTHER" id="PTHR30069">
    <property type="entry name" value="TONB-DEPENDENT OUTER MEMBRANE RECEPTOR"/>
    <property type="match status" value="1"/>
</dbReference>
<protein>
    <recommendedName>
        <fullName evidence="10">TonB-dependent receptor-like beta-barrel domain-containing protein</fullName>
    </recommendedName>
</protein>
<evidence type="ECO:0000256" key="7">
    <source>
        <dbReference type="ARBA" id="ARBA00023136"/>
    </source>
</evidence>
<evidence type="ECO:0000313" key="12">
    <source>
        <dbReference type="Proteomes" id="UP000216752"/>
    </source>
</evidence>
<keyword evidence="5" id="KW-0732">Signal</keyword>
<comment type="subcellular location">
    <subcellularLocation>
        <location evidence="1">Cell outer membrane</location>
        <topology evidence="1">Multi-pass membrane protein</topology>
    </subcellularLocation>
</comment>
<keyword evidence="4" id="KW-0812">Transmembrane</keyword>
<dbReference type="InterPro" id="IPR036942">
    <property type="entry name" value="Beta-barrel_TonB_sf"/>
</dbReference>
<keyword evidence="3" id="KW-1134">Transmembrane beta strand</keyword>